<dbReference type="RefSeq" id="XP_013418930.1">
    <property type="nucleotide sequence ID" value="XM_013563476.1"/>
</dbReference>
<keyword evidence="1" id="KW-1185">Reference proteome</keyword>
<evidence type="ECO:0000313" key="2">
    <source>
        <dbReference type="RefSeq" id="XP_013418930.1"/>
    </source>
</evidence>
<sequence>MAAMTLRMGDLIQHVQGHADVTDIRRRLLLYFRKRNGGPKEGLLEINRIKLGDGSLLCITITVKWTAELRALIEQFVCVRETVNGLSREYVYMELDNIELRRFKEVREELVQGGYVYDGGTVAVPDVRYKDLDNGNVYQYTTVGLDINMVTVLHNRLLMMYCGNLPQLFPGRVVKYCGSFHAVVATTREKLILHVLEEGVEFQAINLRQVRMEEVEELGEMALDQQQREEVLKLMKGLTADTLDPQYAQPIQVSE</sequence>
<dbReference type="AlphaFoldDB" id="A0A1S3K8G8"/>
<reference evidence="2" key="2">
    <citation type="submission" date="2025-08" db="UniProtKB">
        <authorList>
            <consortium name="RefSeq"/>
        </authorList>
    </citation>
    <scope>IDENTIFICATION</scope>
</reference>
<dbReference type="InParanoid" id="A0A1S3K8G8"/>
<dbReference type="Proteomes" id="UP000085678">
    <property type="component" value="Unplaced"/>
</dbReference>
<dbReference type="GeneID" id="106179745"/>
<accession>A0A1S3K8G8</accession>
<name>A0A1S3K8G8_LINAN</name>
<dbReference type="KEGG" id="lak:106179745"/>
<proteinExistence type="predicted"/>
<protein>
    <submittedName>
        <fullName evidence="2">Uncharacterized protein LOC106179745</fullName>
    </submittedName>
</protein>
<gene>
    <name evidence="2" type="primary">LOC106179745</name>
</gene>
<organism evidence="1 2">
    <name type="scientific">Lingula anatina</name>
    <name type="common">Brachiopod</name>
    <name type="synonym">Lingula unguis</name>
    <dbReference type="NCBI Taxonomy" id="7574"/>
    <lineage>
        <taxon>Eukaryota</taxon>
        <taxon>Metazoa</taxon>
        <taxon>Spiralia</taxon>
        <taxon>Lophotrochozoa</taxon>
        <taxon>Brachiopoda</taxon>
        <taxon>Linguliformea</taxon>
        <taxon>Lingulata</taxon>
        <taxon>Lingulida</taxon>
        <taxon>Linguloidea</taxon>
        <taxon>Lingulidae</taxon>
        <taxon>Lingula</taxon>
    </lineage>
</organism>
<evidence type="ECO:0000313" key="1">
    <source>
        <dbReference type="Proteomes" id="UP000085678"/>
    </source>
</evidence>
<reference evidence="2" key="1">
    <citation type="journal article" date="2015" name="Nat. Commun.">
        <title>The Lingula genome provides insights into brachiopod evolution and the origin of phosphate biomineralization.</title>
        <authorList>
            <person name="Luo Y.J."/>
            <person name="Takeuchi T."/>
            <person name="Koyanagi R."/>
            <person name="Yamada L."/>
            <person name="Kanda M."/>
            <person name="Khalturina M."/>
            <person name="Fujie M."/>
            <person name="Yamasaki S.I."/>
            <person name="Endo K."/>
            <person name="Satoh N."/>
        </authorList>
    </citation>
    <scope>NUCLEOTIDE SEQUENCE</scope>
</reference>